<dbReference type="STRING" id="200361.A0A452ZC87"/>
<dbReference type="KEGG" id="ats:109755183"/>
<evidence type="ECO:0000256" key="4">
    <source>
        <dbReference type="ARBA" id="ARBA00023163"/>
    </source>
</evidence>
<dbReference type="Gramene" id="AET1Gv20707600.1">
    <property type="protein sequence ID" value="AET1Gv20707600.1"/>
    <property type="gene ID" value="AET1Gv20707600"/>
</dbReference>
<feature type="domain" description="AP2/ERF" evidence="8">
    <location>
        <begin position="60"/>
        <end position="117"/>
    </location>
</feature>
<keyword evidence="5" id="KW-0539">Nucleus</keyword>
<dbReference type="FunFam" id="3.30.730.10:FF:000001">
    <property type="entry name" value="Ethylene-responsive transcription factor 2"/>
    <property type="match status" value="1"/>
</dbReference>
<dbReference type="Pfam" id="PF00847">
    <property type="entry name" value="AP2"/>
    <property type="match status" value="1"/>
</dbReference>
<dbReference type="GO" id="GO:0006950">
    <property type="term" value="P:response to stress"/>
    <property type="evidence" value="ECO:0007669"/>
    <property type="project" value="TreeGrafter"/>
</dbReference>
<evidence type="ECO:0000256" key="3">
    <source>
        <dbReference type="ARBA" id="ARBA00023125"/>
    </source>
</evidence>
<dbReference type="SMART" id="SM00380">
    <property type="entry name" value="AP2"/>
    <property type="match status" value="1"/>
</dbReference>
<evidence type="ECO:0000256" key="1">
    <source>
        <dbReference type="ARBA" id="ARBA00004123"/>
    </source>
</evidence>
<proteinExistence type="inferred from homology"/>
<evidence type="ECO:0000313" key="9">
    <source>
        <dbReference type="EnsemblPlants" id="AET1Gv20707600.1"/>
    </source>
</evidence>
<comment type="subcellular location">
    <subcellularLocation>
        <location evidence="1">Nucleus</location>
    </subcellularLocation>
</comment>
<reference evidence="9" key="5">
    <citation type="journal article" date="2021" name="G3 (Bethesda)">
        <title>Aegilops tauschii genome assembly Aet v5.0 features greater sequence contiguity and improved annotation.</title>
        <authorList>
            <person name="Wang L."/>
            <person name="Zhu T."/>
            <person name="Rodriguez J.C."/>
            <person name="Deal K.R."/>
            <person name="Dubcovsky J."/>
            <person name="McGuire P.E."/>
            <person name="Lux T."/>
            <person name="Spannagl M."/>
            <person name="Mayer K.F.X."/>
            <person name="Baldrich P."/>
            <person name="Meyers B.C."/>
            <person name="Huo N."/>
            <person name="Gu Y.Q."/>
            <person name="Zhou H."/>
            <person name="Devos K.M."/>
            <person name="Bennetzen J.L."/>
            <person name="Unver T."/>
            <person name="Budak H."/>
            <person name="Gulick P.J."/>
            <person name="Galiba G."/>
            <person name="Kalapos B."/>
            <person name="Nelson D.R."/>
            <person name="Li P."/>
            <person name="You F.M."/>
            <person name="Luo M.C."/>
            <person name="Dvorak J."/>
        </authorList>
    </citation>
    <scope>NUCLEOTIDE SEQUENCE [LARGE SCALE GENOMIC DNA]</scope>
    <source>
        <strain evidence="9">cv. AL8/78</strain>
    </source>
</reference>
<dbReference type="GO" id="GO:0045893">
    <property type="term" value="P:positive regulation of DNA-templated transcription"/>
    <property type="evidence" value="ECO:0007669"/>
    <property type="project" value="TreeGrafter"/>
</dbReference>
<feature type="region of interest" description="Disordered" evidence="7">
    <location>
        <begin position="1"/>
        <end position="59"/>
    </location>
</feature>
<dbReference type="Proteomes" id="UP000015105">
    <property type="component" value="Chromosome 1D"/>
</dbReference>
<dbReference type="AlphaFoldDB" id="A0A452ZC87"/>
<dbReference type="EnsemblPlants" id="AET1Gv20707600.1">
    <property type="protein sequence ID" value="AET1Gv20707600.1"/>
    <property type="gene ID" value="AET1Gv20707600"/>
</dbReference>
<evidence type="ECO:0000256" key="2">
    <source>
        <dbReference type="ARBA" id="ARBA00023015"/>
    </source>
</evidence>
<comment type="similarity">
    <text evidence="6">Belongs to the AP2/ERF transcription factor family. ERF subfamily.</text>
</comment>
<protein>
    <recommendedName>
        <fullName evidence="8">AP2/ERF domain-containing protein</fullName>
    </recommendedName>
</protein>
<dbReference type="InterPro" id="IPR016177">
    <property type="entry name" value="DNA-bd_dom_sf"/>
</dbReference>
<organism evidence="9 10">
    <name type="scientific">Aegilops tauschii subsp. strangulata</name>
    <name type="common">Goatgrass</name>
    <dbReference type="NCBI Taxonomy" id="200361"/>
    <lineage>
        <taxon>Eukaryota</taxon>
        <taxon>Viridiplantae</taxon>
        <taxon>Streptophyta</taxon>
        <taxon>Embryophyta</taxon>
        <taxon>Tracheophyta</taxon>
        <taxon>Spermatophyta</taxon>
        <taxon>Magnoliopsida</taxon>
        <taxon>Liliopsida</taxon>
        <taxon>Poales</taxon>
        <taxon>Poaceae</taxon>
        <taxon>BOP clade</taxon>
        <taxon>Pooideae</taxon>
        <taxon>Triticodae</taxon>
        <taxon>Triticeae</taxon>
        <taxon>Triticinae</taxon>
        <taxon>Aegilops</taxon>
    </lineage>
</organism>
<dbReference type="PRINTS" id="PR00367">
    <property type="entry name" value="ETHRSPELEMNT"/>
</dbReference>
<dbReference type="PANTHER" id="PTHR31241">
    <property type="entry name" value="DEHYDRATION-RESPONSIVE ELEMENT-BINDING PROTEIN 2C"/>
    <property type="match status" value="1"/>
</dbReference>
<dbReference type="GO" id="GO:0000976">
    <property type="term" value="F:transcription cis-regulatory region binding"/>
    <property type="evidence" value="ECO:0007669"/>
    <property type="project" value="TreeGrafter"/>
</dbReference>
<dbReference type="PANTHER" id="PTHR31241:SF77">
    <property type="entry name" value="AP2_ERF DOMAIN-CONTAINING PROTEIN"/>
    <property type="match status" value="1"/>
</dbReference>
<evidence type="ECO:0000313" key="10">
    <source>
        <dbReference type="Proteomes" id="UP000015105"/>
    </source>
</evidence>
<reference evidence="10" key="2">
    <citation type="journal article" date="2017" name="Nat. Plants">
        <title>The Aegilops tauschii genome reveals multiple impacts of transposons.</title>
        <authorList>
            <person name="Zhao G."/>
            <person name="Zou C."/>
            <person name="Li K."/>
            <person name="Wang K."/>
            <person name="Li T."/>
            <person name="Gao L."/>
            <person name="Zhang X."/>
            <person name="Wang H."/>
            <person name="Yang Z."/>
            <person name="Liu X."/>
            <person name="Jiang W."/>
            <person name="Mao L."/>
            <person name="Kong X."/>
            <person name="Jiao Y."/>
            <person name="Jia J."/>
        </authorList>
    </citation>
    <scope>NUCLEOTIDE SEQUENCE [LARGE SCALE GENOMIC DNA]</scope>
    <source>
        <strain evidence="10">cv. AL8/78</strain>
    </source>
</reference>
<dbReference type="OrthoDB" id="694005at2759"/>
<reference evidence="9" key="4">
    <citation type="submission" date="2019-03" db="UniProtKB">
        <authorList>
            <consortium name="EnsemblPlants"/>
        </authorList>
    </citation>
    <scope>IDENTIFICATION</scope>
</reference>
<keyword evidence="2" id="KW-0805">Transcription regulation</keyword>
<reference evidence="10" key="1">
    <citation type="journal article" date="2014" name="Science">
        <title>Ancient hybridizations among the ancestral genomes of bread wheat.</title>
        <authorList>
            <consortium name="International Wheat Genome Sequencing Consortium,"/>
            <person name="Marcussen T."/>
            <person name="Sandve S.R."/>
            <person name="Heier L."/>
            <person name="Spannagl M."/>
            <person name="Pfeifer M."/>
            <person name="Jakobsen K.S."/>
            <person name="Wulff B.B."/>
            <person name="Steuernagel B."/>
            <person name="Mayer K.F."/>
            <person name="Olsen O.A."/>
        </authorList>
    </citation>
    <scope>NUCLEOTIDE SEQUENCE [LARGE SCALE GENOMIC DNA]</scope>
    <source>
        <strain evidence="10">cv. AL8/78</strain>
    </source>
</reference>
<dbReference type="GO" id="GO:0003700">
    <property type="term" value="F:DNA-binding transcription factor activity"/>
    <property type="evidence" value="ECO:0007669"/>
    <property type="project" value="InterPro"/>
</dbReference>
<reference evidence="9" key="3">
    <citation type="journal article" date="2017" name="Nature">
        <title>Genome sequence of the progenitor of the wheat D genome Aegilops tauschii.</title>
        <authorList>
            <person name="Luo M.C."/>
            <person name="Gu Y.Q."/>
            <person name="Puiu D."/>
            <person name="Wang H."/>
            <person name="Twardziok S.O."/>
            <person name="Deal K.R."/>
            <person name="Huo N."/>
            <person name="Zhu T."/>
            <person name="Wang L."/>
            <person name="Wang Y."/>
            <person name="McGuire P.E."/>
            <person name="Liu S."/>
            <person name="Long H."/>
            <person name="Ramasamy R.K."/>
            <person name="Rodriguez J.C."/>
            <person name="Van S.L."/>
            <person name="Yuan L."/>
            <person name="Wang Z."/>
            <person name="Xia Z."/>
            <person name="Xiao L."/>
            <person name="Anderson O.D."/>
            <person name="Ouyang S."/>
            <person name="Liang Y."/>
            <person name="Zimin A.V."/>
            <person name="Pertea G."/>
            <person name="Qi P."/>
            <person name="Bennetzen J.L."/>
            <person name="Dai X."/>
            <person name="Dawson M.W."/>
            <person name="Muller H.G."/>
            <person name="Kugler K."/>
            <person name="Rivarola-Duarte L."/>
            <person name="Spannagl M."/>
            <person name="Mayer K.F.X."/>
            <person name="Lu F.H."/>
            <person name="Bevan M.W."/>
            <person name="Leroy P."/>
            <person name="Li P."/>
            <person name="You F.M."/>
            <person name="Sun Q."/>
            <person name="Liu Z."/>
            <person name="Lyons E."/>
            <person name="Wicker T."/>
            <person name="Salzberg S.L."/>
            <person name="Devos K.M."/>
            <person name="Dvorak J."/>
        </authorList>
    </citation>
    <scope>NUCLEOTIDE SEQUENCE [LARGE SCALE GENOMIC DNA]</scope>
    <source>
        <strain evidence="9">cv. AL8/78</strain>
    </source>
</reference>
<accession>A0A452ZC87</accession>
<dbReference type="InterPro" id="IPR036955">
    <property type="entry name" value="AP2/ERF_dom_sf"/>
</dbReference>
<dbReference type="Gene3D" id="3.30.730.10">
    <property type="entry name" value="AP2/ERF domain"/>
    <property type="match status" value="1"/>
</dbReference>
<dbReference type="InterPro" id="IPR001471">
    <property type="entry name" value="AP2/ERF_dom"/>
</dbReference>
<dbReference type="PROSITE" id="PS51032">
    <property type="entry name" value="AP2_ERF"/>
    <property type="match status" value="1"/>
</dbReference>
<dbReference type="SUPFAM" id="SSF54171">
    <property type="entry name" value="DNA-binding domain"/>
    <property type="match status" value="1"/>
</dbReference>
<evidence type="ECO:0000256" key="6">
    <source>
        <dbReference type="ARBA" id="ARBA00024343"/>
    </source>
</evidence>
<sequence length="264" mass="28567">MPVEGAVGIKGEEMEQASATTPTTSTIRTKRARPKSSATLKTPVAAPPGGEGGPEDRDHMYRGVRQRRWGRWASEVREPNRGKRHWLGTFDNAVDAALAYDRAAVAIFGSRAIVNFPSAFFISTAQPVQCHPASSSPSAAAASVFVEHKLRPMLAAASVLTEHGVKPMMAAASILDEHEVKPVITASVFGEREVKPMVAASVFREREVKPVITASVFHEHEVKPVITASVFGEREVKPMVAASVFGEREVKSQWSLPLSSMSVR</sequence>
<keyword evidence="10" id="KW-1185">Reference proteome</keyword>
<dbReference type="OMA" id="HEVKPVI"/>
<keyword evidence="3" id="KW-0238">DNA-binding</keyword>
<evidence type="ECO:0000256" key="7">
    <source>
        <dbReference type="SAM" id="MobiDB-lite"/>
    </source>
</evidence>
<dbReference type="GO" id="GO:0005634">
    <property type="term" value="C:nucleus"/>
    <property type="evidence" value="ECO:0007669"/>
    <property type="project" value="UniProtKB-SubCell"/>
</dbReference>
<evidence type="ECO:0000256" key="5">
    <source>
        <dbReference type="ARBA" id="ARBA00023242"/>
    </source>
</evidence>
<keyword evidence="4" id="KW-0804">Transcription</keyword>
<evidence type="ECO:0000259" key="8">
    <source>
        <dbReference type="PROSITE" id="PS51032"/>
    </source>
</evidence>
<name>A0A452ZC87_AEGTS</name>
<dbReference type="CDD" id="cd00018">
    <property type="entry name" value="AP2"/>
    <property type="match status" value="1"/>
</dbReference>